<dbReference type="InterPro" id="IPR027443">
    <property type="entry name" value="IPNS-like_sf"/>
</dbReference>
<feature type="transmembrane region" description="Helical" evidence="11">
    <location>
        <begin position="35"/>
        <end position="56"/>
    </location>
</feature>
<keyword evidence="6 11" id="KW-0472">Membrane</keyword>
<dbReference type="FunCoup" id="A0A6P7Z1X2">
    <property type="interactions" value="2049"/>
</dbReference>
<feature type="compositionally biased region" description="Acidic residues" evidence="10">
    <location>
        <begin position="125"/>
        <end position="141"/>
    </location>
</feature>
<dbReference type="Pfam" id="PF13174">
    <property type="entry name" value="TPR_6"/>
    <property type="match status" value="1"/>
</dbReference>
<dbReference type="GO" id="GO:0062101">
    <property type="term" value="F:peptidyl-aspartic acid 3-dioxygenase activity"/>
    <property type="evidence" value="ECO:0007669"/>
    <property type="project" value="InterPro"/>
</dbReference>
<dbReference type="Gene3D" id="1.25.40.10">
    <property type="entry name" value="Tetratricopeptide repeat domain"/>
    <property type="match status" value="2"/>
</dbReference>
<comment type="subcellular location">
    <subcellularLocation>
        <location evidence="9">Endomembrane system</location>
        <topology evidence="9">Single-pass membrane protein</topology>
    </subcellularLocation>
    <subcellularLocation>
        <location evidence="1">Membrane</location>
        <topology evidence="1">Single-pass type II membrane protein</topology>
    </subcellularLocation>
</comment>
<evidence type="ECO:0000313" key="15">
    <source>
        <dbReference type="RefSeq" id="XP_030070726.1"/>
    </source>
</evidence>
<proteinExistence type="inferred from homology"/>
<evidence type="ECO:0000256" key="8">
    <source>
        <dbReference type="ARBA" id="ARBA00023180"/>
    </source>
</evidence>
<dbReference type="SUPFAM" id="SSF48452">
    <property type="entry name" value="TPR-like"/>
    <property type="match status" value="1"/>
</dbReference>
<dbReference type="InParanoid" id="A0A6P7Z1X2"/>
<dbReference type="PANTHER" id="PTHR12366:SF33">
    <property type="entry name" value="ASPARTYL_ASPARAGINYL BETA-HYDROXYLASE"/>
    <property type="match status" value="1"/>
</dbReference>
<feature type="region of interest" description="Disordered" evidence="10">
    <location>
        <begin position="108"/>
        <end position="294"/>
    </location>
</feature>
<dbReference type="Pfam" id="PF13181">
    <property type="entry name" value="TPR_8"/>
    <property type="match status" value="1"/>
</dbReference>
<feature type="region of interest" description="Disordered" evidence="10">
    <location>
        <begin position="364"/>
        <end position="415"/>
    </location>
</feature>
<comment type="similarity">
    <text evidence="2">Belongs to the aspartyl/asparaginyl beta-hydroxylase family.</text>
</comment>
<evidence type="ECO:0000313" key="14">
    <source>
        <dbReference type="Proteomes" id="UP000515156"/>
    </source>
</evidence>
<dbReference type="InterPro" id="IPR007943">
    <property type="entry name" value="Asp-B-hydro/Triadin_dom"/>
</dbReference>
<feature type="compositionally biased region" description="Basic and acidic residues" evidence="10">
    <location>
        <begin position="383"/>
        <end position="408"/>
    </location>
</feature>
<dbReference type="FunFam" id="2.60.120.330:FF:000004">
    <property type="entry name" value="aspartyl/asparaginyl beta-hydroxylase isoform X2"/>
    <property type="match status" value="1"/>
</dbReference>
<dbReference type="InterPro" id="IPR007803">
    <property type="entry name" value="Asp/Arg/Pro-Hydrxlase"/>
</dbReference>
<evidence type="ECO:0000256" key="7">
    <source>
        <dbReference type="ARBA" id="ARBA00023157"/>
    </source>
</evidence>
<dbReference type="Gene3D" id="2.60.120.330">
    <property type="entry name" value="B-lactam Antibiotic, Isopenicillin N Synthase, Chain"/>
    <property type="match status" value="1"/>
</dbReference>
<keyword evidence="4 11" id="KW-0812">Transmembrane</keyword>
<evidence type="ECO:0000256" key="3">
    <source>
        <dbReference type="ARBA" id="ARBA00022553"/>
    </source>
</evidence>
<evidence type="ECO:0000256" key="5">
    <source>
        <dbReference type="ARBA" id="ARBA00022989"/>
    </source>
</evidence>
<feature type="region of interest" description="Disordered" evidence="10">
    <location>
        <begin position="1"/>
        <end position="27"/>
    </location>
</feature>
<evidence type="ECO:0000256" key="9">
    <source>
        <dbReference type="ARBA" id="ARBA00037847"/>
    </source>
</evidence>
<keyword evidence="8" id="KW-0325">Glycoprotein</keyword>
<keyword evidence="5 11" id="KW-1133">Transmembrane helix</keyword>
<feature type="compositionally biased region" description="Acidic residues" evidence="10">
    <location>
        <begin position="154"/>
        <end position="170"/>
    </location>
</feature>
<feature type="compositionally biased region" description="Basic and acidic residues" evidence="10">
    <location>
        <begin position="276"/>
        <end position="285"/>
    </location>
</feature>
<evidence type="ECO:0000256" key="11">
    <source>
        <dbReference type="SAM" id="Phobius"/>
    </source>
</evidence>
<dbReference type="GO" id="GO:0016020">
    <property type="term" value="C:membrane"/>
    <property type="evidence" value="ECO:0007669"/>
    <property type="project" value="UniProtKB-SubCell"/>
</dbReference>
<feature type="compositionally biased region" description="Basic and acidic residues" evidence="10">
    <location>
        <begin position="194"/>
        <end position="207"/>
    </location>
</feature>
<keyword evidence="3" id="KW-0597">Phosphoprotein</keyword>
<evidence type="ECO:0000259" key="12">
    <source>
        <dbReference type="Pfam" id="PF05118"/>
    </source>
</evidence>
<dbReference type="Pfam" id="PF05118">
    <property type="entry name" value="Asp_Arg_Hydrox"/>
    <property type="match status" value="1"/>
</dbReference>
<dbReference type="GeneID" id="115477783"/>
<dbReference type="Proteomes" id="UP000515156">
    <property type="component" value="Chromosome 1"/>
</dbReference>
<evidence type="ECO:0000256" key="6">
    <source>
        <dbReference type="ARBA" id="ARBA00023136"/>
    </source>
</evidence>
<name>A0A6P7Z1X2_9AMPH</name>
<dbReference type="AlphaFoldDB" id="A0A6P7Z1X2"/>
<protein>
    <submittedName>
        <fullName evidence="15">Aspartyl/asparaginyl beta-hydroxylase isoform X1</fullName>
    </submittedName>
</protein>
<feature type="compositionally biased region" description="Acidic residues" evidence="10">
    <location>
        <begin position="178"/>
        <end position="193"/>
    </location>
</feature>
<feature type="domain" description="Aspartyl beta-hydroxylase/Triadin" evidence="13">
    <location>
        <begin position="24"/>
        <end position="104"/>
    </location>
</feature>
<reference evidence="15" key="1">
    <citation type="submission" date="2025-08" db="UniProtKB">
        <authorList>
            <consortium name="RefSeq"/>
        </authorList>
    </citation>
    <scope>IDENTIFICATION</scope>
</reference>
<dbReference type="RefSeq" id="XP_030070726.1">
    <property type="nucleotide sequence ID" value="XM_030214866.1"/>
</dbReference>
<dbReference type="OrthoDB" id="438431at2759"/>
<evidence type="ECO:0000259" key="13">
    <source>
        <dbReference type="Pfam" id="PF05279"/>
    </source>
</evidence>
<dbReference type="InterPro" id="IPR011990">
    <property type="entry name" value="TPR-like_helical_dom_sf"/>
</dbReference>
<dbReference type="SUPFAM" id="SSF51197">
    <property type="entry name" value="Clavaminate synthase-like"/>
    <property type="match status" value="1"/>
</dbReference>
<dbReference type="Pfam" id="PF05279">
    <property type="entry name" value="Asp-B-Hydro_N"/>
    <property type="match status" value="1"/>
</dbReference>
<feature type="compositionally biased region" description="Acidic residues" evidence="10">
    <location>
        <begin position="264"/>
        <end position="275"/>
    </location>
</feature>
<gene>
    <name evidence="15" type="primary">ASPH</name>
</gene>
<dbReference type="CTD" id="444"/>
<evidence type="ECO:0000256" key="10">
    <source>
        <dbReference type="SAM" id="MobiDB-lite"/>
    </source>
</evidence>
<dbReference type="InterPro" id="IPR019734">
    <property type="entry name" value="TPR_rpt"/>
</dbReference>
<evidence type="ECO:0000256" key="4">
    <source>
        <dbReference type="ARBA" id="ARBA00022692"/>
    </source>
</evidence>
<dbReference type="GO" id="GO:0005783">
    <property type="term" value="C:endoplasmic reticulum"/>
    <property type="evidence" value="ECO:0007669"/>
    <property type="project" value="TreeGrafter"/>
</dbReference>
<organism evidence="14 15">
    <name type="scientific">Microcaecilia unicolor</name>
    <dbReference type="NCBI Taxonomy" id="1415580"/>
    <lineage>
        <taxon>Eukaryota</taxon>
        <taxon>Metazoa</taxon>
        <taxon>Chordata</taxon>
        <taxon>Craniata</taxon>
        <taxon>Vertebrata</taxon>
        <taxon>Euteleostomi</taxon>
        <taxon>Amphibia</taxon>
        <taxon>Gymnophiona</taxon>
        <taxon>Siphonopidae</taxon>
        <taxon>Microcaecilia</taxon>
    </lineage>
</organism>
<evidence type="ECO:0000256" key="2">
    <source>
        <dbReference type="ARBA" id="ARBA00007730"/>
    </source>
</evidence>
<feature type="domain" description="Aspartyl/asparaginy/proline hydroxylase" evidence="12">
    <location>
        <begin position="675"/>
        <end position="829"/>
    </location>
</feature>
<dbReference type="KEGG" id="muo:115477783"/>
<accession>A0A6P7Z1X2</accession>
<feature type="compositionally biased region" description="Acidic residues" evidence="10">
    <location>
        <begin position="208"/>
        <end position="226"/>
    </location>
</feature>
<sequence>MAPKNSKANRTGQRKDTSQGGSKNGKKGGLSGSSFFTWFMVIALLGVWTSVAVVWFDLVDYEQVLAKAKDFRYNFSEVLQGKLGIYDADGDGDFDVEDAKVLLGLKEQSGPEGESEDPIHPEVEPPLESDYENAEDEVEEIIEPHVHRTIESQPVEEEQDEDEEQTEDDRDVEKESDVYEEWNDQQQEDDNEGHEEIPTLDDYHAEQEAEEPELYETPEQDEEDTEDDHHHTEAAEEEEPEPYDSPVSYEAEAEKEERFYEPEAPAEAEPGEVDEEVTKHERLEPEQDEETEAQQMMYEQPQTTDEANYAEPHPEHVYDDADRAHDTVYHSENPSVETAHDTVYHSENPPVETVPHPEHVYDDADRAHDTVYHSENPPVETEQNVHHPEGHREEPSGKNEETTMDQKEKAKKKKPKLLNKFDKTIKDELDAAEKLRKKGKTEEAVKAFEELVNKYPQSPRARYGKAQSEDDLAEKLRSNEALLKAIGTYEEVASLPNAPSDLIKLTLKRRAERQQFLGRMRGSVVTLQRLVELFPDDISLRNVLGVGYLLLGDNSNAKKVYEEVLSLASNDGFAKVHYGFILKAENKIAESIPYLKEGLESGDPGTDDGRFYFHLGDAMQRVGNKEAYKWYELGHQRGHFASVWQRSLYNVNGLKAQPWWTAKETGYSDLVKSLERHWKLIRDEGLAVMDKAKGLFIPEDENLREKGDWSQYTLWQQGKKNENACSAAPGTCGLLERFPESTGCRRGQIKYSVMHPGTHVWPHTGPTNCRLRMHLGLVVPKKGCQIRCANETRSWDEGKVLIFDDSFEHEVWQDADSYRLIFIVDVWHPELTVHQRRTLPAI</sequence>
<feature type="compositionally biased region" description="Polar residues" evidence="10">
    <location>
        <begin position="1"/>
        <end position="11"/>
    </location>
</feature>
<keyword evidence="7" id="KW-1015">Disulfide bond</keyword>
<keyword evidence="14" id="KW-1185">Reference proteome</keyword>
<dbReference type="PANTHER" id="PTHR12366">
    <property type="entry name" value="ASPARTYL/ASPARAGINYL BETA-HYDROXYLASE"/>
    <property type="match status" value="1"/>
</dbReference>
<evidence type="ECO:0000256" key="1">
    <source>
        <dbReference type="ARBA" id="ARBA00004606"/>
    </source>
</evidence>
<dbReference type="InterPro" id="IPR039038">
    <property type="entry name" value="ASPH"/>
</dbReference>